<evidence type="ECO:0000256" key="5">
    <source>
        <dbReference type="ARBA" id="ARBA00023004"/>
    </source>
</evidence>
<keyword evidence="3" id="KW-0004">4Fe-4S</keyword>
<comment type="cofactor">
    <cofactor evidence="1">
        <name>[4Fe-4S] cluster</name>
        <dbReference type="ChEBI" id="CHEBI:49883"/>
    </cofactor>
</comment>
<dbReference type="InterPro" id="IPR006137">
    <property type="entry name" value="NADH_UbQ_OxRdtase-like_20kDa"/>
</dbReference>
<evidence type="ECO:0000256" key="2">
    <source>
        <dbReference type="ARBA" id="ARBA00009173"/>
    </source>
</evidence>
<dbReference type="PANTHER" id="PTHR42989">
    <property type="entry name" value="HYDROGENASE-4 COMPONENT I"/>
    <property type="match status" value="1"/>
</dbReference>
<dbReference type="Pfam" id="PF01058">
    <property type="entry name" value="Oxidored_q6"/>
    <property type="match status" value="1"/>
</dbReference>
<gene>
    <name evidence="8" type="ORF">S01H4_16620</name>
    <name evidence="9" type="ORF">S06H3_04162</name>
</gene>
<protein>
    <recommendedName>
        <fullName evidence="7">NADH:ubiquinone oxidoreductase-like 20kDa subunit domain-containing protein</fullName>
    </recommendedName>
</protein>
<proteinExistence type="inferred from homology"/>
<evidence type="ECO:0000256" key="4">
    <source>
        <dbReference type="ARBA" id="ARBA00022723"/>
    </source>
</evidence>
<keyword evidence="6" id="KW-0411">Iron-sulfur</keyword>
<dbReference type="AlphaFoldDB" id="X0ZC91"/>
<evidence type="ECO:0000313" key="9">
    <source>
        <dbReference type="EMBL" id="GAH96132.1"/>
    </source>
</evidence>
<feature type="domain" description="NADH:ubiquinone oxidoreductase-like 20kDa subunit" evidence="7">
    <location>
        <begin position="18"/>
        <end position="126"/>
    </location>
</feature>
<dbReference type="GO" id="GO:0051539">
    <property type="term" value="F:4 iron, 4 sulfur cluster binding"/>
    <property type="evidence" value="ECO:0007669"/>
    <property type="project" value="UniProtKB-KW"/>
</dbReference>
<comment type="similarity">
    <text evidence="2">Belongs to the complex I 20 kDa subunit family.</text>
</comment>
<name>X0ZC91_9ZZZZ</name>
<evidence type="ECO:0000259" key="7">
    <source>
        <dbReference type="Pfam" id="PF01058"/>
    </source>
</evidence>
<evidence type="ECO:0000313" key="8">
    <source>
        <dbReference type="EMBL" id="GAG55837.1"/>
    </source>
</evidence>
<organism evidence="8">
    <name type="scientific">marine sediment metagenome</name>
    <dbReference type="NCBI Taxonomy" id="412755"/>
    <lineage>
        <taxon>unclassified sequences</taxon>
        <taxon>metagenomes</taxon>
        <taxon>ecological metagenomes</taxon>
    </lineage>
</organism>
<evidence type="ECO:0000256" key="3">
    <source>
        <dbReference type="ARBA" id="ARBA00022485"/>
    </source>
</evidence>
<evidence type="ECO:0000256" key="6">
    <source>
        <dbReference type="ARBA" id="ARBA00023014"/>
    </source>
</evidence>
<dbReference type="Gene3D" id="3.40.50.12280">
    <property type="match status" value="1"/>
</dbReference>
<dbReference type="PROSITE" id="PS51257">
    <property type="entry name" value="PROKAR_LIPOPROTEIN"/>
    <property type="match status" value="1"/>
</dbReference>
<sequence>MPSLARSNLNILVAGFGCCKQEIFATQGALYDIQRFGVNFVSTAEDADILVIQGFYNKKGITRVLNIYDRMSSPKWIIAVGSCVLNENLFKLESKLLSQLRNKVAINMYIPGCPPRPEAFIYAILRFSGRD</sequence>
<dbReference type="EMBL" id="BARV01001433">
    <property type="protein sequence ID" value="GAH96132.1"/>
    <property type="molecule type" value="Genomic_DNA"/>
</dbReference>
<dbReference type="PANTHER" id="PTHR42989:SF1">
    <property type="entry name" value="FORMATE HYDROGENLYASE SUBUNIT 7-RELATED"/>
    <property type="match status" value="1"/>
</dbReference>
<keyword evidence="5" id="KW-0408">Iron</keyword>
<dbReference type="InterPro" id="IPR052375">
    <property type="entry name" value="Complex_I_20kDa-like"/>
</dbReference>
<reference evidence="8" key="1">
    <citation type="journal article" date="2014" name="Front. Microbiol.">
        <title>High frequency of phylogenetically diverse reductive dehalogenase-homologous genes in deep subseafloor sedimentary metagenomes.</title>
        <authorList>
            <person name="Kawai M."/>
            <person name="Futagami T."/>
            <person name="Toyoda A."/>
            <person name="Takaki Y."/>
            <person name="Nishi S."/>
            <person name="Hori S."/>
            <person name="Arai W."/>
            <person name="Tsubouchi T."/>
            <person name="Morono Y."/>
            <person name="Uchiyama I."/>
            <person name="Ito T."/>
            <person name="Fujiyama A."/>
            <person name="Inagaki F."/>
            <person name="Takami H."/>
        </authorList>
    </citation>
    <scope>NUCLEOTIDE SEQUENCE</scope>
    <source>
        <strain evidence="8">Expedition CK06-06</strain>
    </source>
</reference>
<dbReference type="EMBL" id="BART01007293">
    <property type="protein sequence ID" value="GAG55837.1"/>
    <property type="molecule type" value="Genomic_DNA"/>
</dbReference>
<comment type="caution">
    <text evidence="8">The sequence shown here is derived from an EMBL/GenBank/DDBJ whole genome shotgun (WGS) entry which is preliminary data.</text>
</comment>
<keyword evidence="4" id="KW-0479">Metal-binding</keyword>
<accession>X0ZC91</accession>
<dbReference type="SUPFAM" id="SSF56770">
    <property type="entry name" value="HydA/Nqo6-like"/>
    <property type="match status" value="1"/>
</dbReference>
<dbReference type="GO" id="GO:0046872">
    <property type="term" value="F:metal ion binding"/>
    <property type="evidence" value="ECO:0007669"/>
    <property type="project" value="UniProtKB-KW"/>
</dbReference>
<evidence type="ECO:0000256" key="1">
    <source>
        <dbReference type="ARBA" id="ARBA00001966"/>
    </source>
</evidence>